<dbReference type="RefSeq" id="XP_002288782.1">
    <property type="nucleotide sequence ID" value="XM_002288746.1"/>
</dbReference>
<protein>
    <recommendedName>
        <fullName evidence="2">DUF6824 domain-containing protein</fullName>
    </recommendedName>
</protein>
<reference evidence="3 4" key="2">
    <citation type="journal article" date="2008" name="Nature">
        <title>The Phaeodactylum genome reveals the evolutionary history of diatom genomes.</title>
        <authorList>
            <person name="Bowler C."/>
            <person name="Allen A.E."/>
            <person name="Badger J.H."/>
            <person name="Grimwood J."/>
            <person name="Jabbari K."/>
            <person name="Kuo A."/>
            <person name="Maheswari U."/>
            <person name="Martens C."/>
            <person name="Maumus F."/>
            <person name="Otillar R.P."/>
            <person name="Rayko E."/>
            <person name="Salamov A."/>
            <person name="Vandepoele K."/>
            <person name="Beszteri B."/>
            <person name="Gruber A."/>
            <person name="Heijde M."/>
            <person name="Katinka M."/>
            <person name="Mock T."/>
            <person name="Valentin K."/>
            <person name="Verret F."/>
            <person name="Berges J.A."/>
            <person name="Brownlee C."/>
            <person name="Cadoret J.P."/>
            <person name="Chiovitti A."/>
            <person name="Choi C.J."/>
            <person name="Coesel S."/>
            <person name="De Martino A."/>
            <person name="Detter J.C."/>
            <person name="Durkin C."/>
            <person name="Falciatore A."/>
            <person name="Fournet J."/>
            <person name="Haruta M."/>
            <person name="Huysman M.J."/>
            <person name="Jenkins B.D."/>
            <person name="Jiroutova K."/>
            <person name="Jorgensen R.E."/>
            <person name="Joubert Y."/>
            <person name="Kaplan A."/>
            <person name="Kroger N."/>
            <person name="Kroth P.G."/>
            <person name="La Roche J."/>
            <person name="Lindquist E."/>
            <person name="Lommer M."/>
            <person name="Martin-Jezequel V."/>
            <person name="Lopez P.J."/>
            <person name="Lucas S."/>
            <person name="Mangogna M."/>
            <person name="McGinnis K."/>
            <person name="Medlin L.K."/>
            <person name="Montsant A."/>
            <person name="Oudot-Le Secq M.P."/>
            <person name="Napoli C."/>
            <person name="Obornik M."/>
            <person name="Parker M.S."/>
            <person name="Petit J.L."/>
            <person name="Porcel B.M."/>
            <person name="Poulsen N."/>
            <person name="Robison M."/>
            <person name="Rychlewski L."/>
            <person name="Rynearson T.A."/>
            <person name="Schmutz J."/>
            <person name="Shapiro H."/>
            <person name="Siaut M."/>
            <person name="Stanley M."/>
            <person name="Sussman M.R."/>
            <person name="Taylor A.R."/>
            <person name="Vardi A."/>
            <person name="von Dassow P."/>
            <person name="Vyverman W."/>
            <person name="Willis A."/>
            <person name="Wyrwicz L.S."/>
            <person name="Rokhsar D.S."/>
            <person name="Weissenbach J."/>
            <person name="Armbrust E.V."/>
            <person name="Green B.R."/>
            <person name="Van de Peer Y."/>
            <person name="Grigoriev I.V."/>
        </authorList>
    </citation>
    <scope>NUCLEOTIDE SEQUENCE [LARGE SCALE GENOMIC DNA]</scope>
    <source>
        <strain evidence="3 4">CCMP1335</strain>
    </source>
</reference>
<name>B8BXJ2_THAPS</name>
<feature type="compositionally biased region" description="Low complexity" evidence="1">
    <location>
        <begin position="32"/>
        <end position="41"/>
    </location>
</feature>
<dbReference type="HOGENOM" id="CLU_686056_0_0_1"/>
<dbReference type="GeneID" id="7441712"/>
<evidence type="ECO:0000256" key="1">
    <source>
        <dbReference type="SAM" id="MobiDB-lite"/>
    </source>
</evidence>
<dbReference type="Proteomes" id="UP000001449">
    <property type="component" value="Chromosome 3"/>
</dbReference>
<gene>
    <name evidence="3" type="ORF">THAPSDRAFT_21707</name>
</gene>
<dbReference type="Pfam" id="PF20710">
    <property type="entry name" value="DUF6824"/>
    <property type="match status" value="1"/>
</dbReference>
<dbReference type="AlphaFoldDB" id="B8BXJ2"/>
<feature type="region of interest" description="Disordered" evidence="1">
    <location>
        <begin position="151"/>
        <end position="173"/>
    </location>
</feature>
<accession>B8BXJ2</accession>
<evidence type="ECO:0000313" key="4">
    <source>
        <dbReference type="Proteomes" id="UP000001449"/>
    </source>
</evidence>
<keyword evidence="4" id="KW-1185">Reference proteome</keyword>
<sequence>MTDASMSMTLIAAAATLEAISKSPPPPPPPSSSKKSSPCPKLILPALTQEVQDDLESVRGGSNSNSKPSIPLSITKRPEWADYPLKDIEGPPHPNDVLCGRGGGSNNHPGNESFRSLVNEVKLPYVNCSKLEKPLIARRVVEAVRNQTPPGRFLQRDGKTGLWNDIGDGRAREKTSQALREGAPVLRDLMVGTGGACPSEGAKLIKGAKKAKRQNALLDKMQVVSGGSGEKAKMIEVTMGTAFPTAVPSSDTSGPAQMIHEKRNSLPPLKRFMSTSSSTASSQISSWQQQFNQQHLQQQQRQPPIVCNDVSSYHHASNNNIMLNAFSALLPQTHRRESMDSMYPANHSQSYQQHVPLETVRRLLLGQLDPVQLALQILSPEDASVVARRHFVAESHNAMRAK</sequence>
<feature type="region of interest" description="Disordered" evidence="1">
    <location>
        <begin position="17"/>
        <end position="112"/>
    </location>
</feature>
<organism evidence="3 4">
    <name type="scientific">Thalassiosira pseudonana</name>
    <name type="common">Marine diatom</name>
    <name type="synonym">Cyclotella nana</name>
    <dbReference type="NCBI Taxonomy" id="35128"/>
    <lineage>
        <taxon>Eukaryota</taxon>
        <taxon>Sar</taxon>
        <taxon>Stramenopiles</taxon>
        <taxon>Ochrophyta</taxon>
        <taxon>Bacillariophyta</taxon>
        <taxon>Coscinodiscophyceae</taxon>
        <taxon>Thalassiosirophycidae</taxon>
        <taxon>Thalassiosirales</taxon>
        <taxon>Thalassiosiraceae</taxon>
        <taxon>Thalassiosira</taxon>
    </lineage>
</organism>
<dbReference type="KEGG" id="tps:THAPSDRAFT_21707"/>
<dbReference type="EMBL" id="CM000640">
    <property type="protein sequence ID" value="EED94218.1"/>
    <property type="molecule type" value="Genomic_DNA"/>
</dbReference>
<dbReference type="PaxDb" id="35128-Thaps21707"/>
<reference evidence="3 4" key="1">
    <citation type="journal article" date="2004" name="Science">
        <title>The genome of the diatom Thalassiosira pseudonana: ecology, evolution, and metabolism.</title>
        <authorList>
            <person name="Armbrust E.V."/>
            <person name="Berges J.A."/>
            <person name="Bowler C."/>
            <person name="Green B.R."/>
            <person name="Martinez D."/>
            <person name="Putnam N.H."/>
            <person name="Zhou S."/>
            <person name="Allen A.E."/>
            <person name="Apt K.E."/>
            <person name="Bechner M."/>
            <person name="Brzezinski M.A."/>
            <person name="Chaal B.K."/>
            <person name="Chiovitti A."/>
            <person name="Davis A.K."/>
            <person name="Demarest M.S."/>
            <person name="Detter J.C."/>
            <person name="Glavina T."/>
            <person name="Goodstein D."/>
            <person name="Hadi M.Z."/>
            <person name="Hellsten U."/>
            <person name="Hildebrand M."/>
            <person name="Jenkins B.D."/>
            <person name="Jurka J."/>
            <person name="Kapitonov V.V."/>
            <person name="Kroger N."/>
            <person name="Lau W.W."/>
            <person name="Lane T.W."/>
            <person name="Larimer F.W."/>
            <person name="Lippmeier J.C."/>
            <person name="Lucas S."/>
            <person name="Medina M."/>
            <person name="Montsant A."/>
            <person name="Obornik M."/>
            <person name="Parker M.S."/>
            <person name="Palenik B."/>
            <person name="Pazour G.J."/>
            <person name="Richardson P.M."/>
            <person name="Rynearson T.A."/>
            <person name="Saito M.A."/>
            <person name="Schwartz D.C."/>
            <person name="Thamatrakoln K."/>
            <person name="Valentin K."/>
            <person name="Vardi A."/>
            <person name="Wilkerson F.P."/>
            <person name="Rokhsar D.S."/>
        </authorList>
    </citation>
    <scope>NUCLEOTIDE SEQUENCE [LARGE SCALE GENOMIC DNA]</scope>
    <source>
        <strain evidence="3 4">CCMP1335</strain>
    </source>
</reference>
<dbReference type="InterPro" id="IPR049227">
    <property type="entry name" value="DUF6824"/>
</dbReference>
<evidence type="ECO:0000313" key="3">
    <source>
        <dbReference type="EMBL" id="EED94218.1"/>
    </source>
</evidence>
<dbReference type="InParanoid" id="B8BXJ2"/>
<feature type="domain" description="DUF6824" evidence="2">
    <location>
        <begin position="96"/>
        <end position="181"/>
    </location>
</feature>
<proteinExistence type="predicted"/>
<evidence type="ECO:0000259" key="2">
    <source>
        <dbReference type="Pfam" id="PF20710"/>
    </source>
</evidence>
<feature type="compositionally biased region" description="Basic and acidic residues" evidence="1">
    <location>
        <begin position="76"/>
        <end position="90"/>
    </location>
</feature>